<evidence type="ECO:0000313" key="2">
    <source>
        <dbReference type="EMBL" id="KPQ19527.1"/>
    </source>
</evidence>
<organism evidence="2 3">
    <name type="scientific">Algoriphagus marincola HL-49</name>
    <dbReference type="NCBI Taxonomy" id="1305737"/>
    <lineage>
        <taxon>Bacteria</taxon>
        <taxon>Pseudomonadati</taxon>
        <taxon>Bacteroidota</taxon>
        <taxon>Cytophagia</taxon>
        <taxon>Cytophagales</taxon>
        <taxon>Cyclobacteriaceae</taxon>
        <taxon>Algoriphagus</taxon>
    </lineage>
</organism>
<comment type="caution">
    <text evidence="2">The sequence shown here is derived from an EMBL/GenBank/DDBJ whole genome shotgun (WGS) entry which is preliminary data.</text>
</comment>
<dbReference type="Proteomes" id="UP000050421">
    <property type="component" value="Unassembled WGS sequence"/>
</dbReference>
<dbReference type="EMBL" id="LJXT01000008">
    <property type="protein sequence ID" value="KPQ19527.1"/>
    <property type="molecule type" value="Genomic_DNA"/>
</dbReference>
<dbReference type="AlphaFoldDB" id="A0A0P7YUT6"/>
<evidence type="ECO:0000256" key="1">
    <source>
        <dbReference type="SAM" id="Phobius"/>
    </source>
</evidence>
<keyword evidence="1" id="KW-0472">Membrane</keyword>
<name>A0A0P7YUT6_9BACT</name>
<proteinExistence type="predicted"/>
<protein>
    <submittedName>
        <fullName evidence="2">Uncharacterized protein</fullName>
    </submittedName>
</protein>
<accession>A0A0P7YUT6</accession>
<gene>
    <name evidence="2" type="ORF">HLUCCX10_02235</name>
</gene>
<sequence>MEEKDIKWKRLYWGLMLNLAVLIFFFYFLMQHFS</sequence>
<keyword evidence="1" id="KW-1133">Transmembrane helix</keyword>
<reference evidence="2 3" key="1">
    <citation type="submission" date="2015-09" db="EMBL/GenBank/DDBJ databases">
        <title>Identification and resolution of microdiversity through metagenomic sequencing of parallel consortia.</title>
        <authorList>
            <person name="Nelson W.C."/>
            <person name="Romine M.F."/>
            <person name="Lindemann S.R."/>
        </authorList>
    </citation>
    <scope>NUCLEOTIDE SEQUENCE [LARGE SCALE GENOMIC DNA]</scope>
    <source>
        <strain evidence="2">HL-49</strain>
    </source>
</reference>
<dbReference type="PATRIC" id="fig|1305737.6.peg.1112"/>
<feature type="transmembrane region" description="Helical" evidence="1">
    <location>
        <begin position="12"/>
        <end position="30"/>
    </location>
</feature>
<keyword evidence="1" id="KW-0812">Transmembrane</keyword>
<evidence type="ECO:0000313" key="3">
    <source>
        <dbReference type="Proteomes" id="UP000050421"/>
    </source>
</evidence>